<feature type="transmembrane region" description="Helical" evidence="8">
    <location>
        <begin position="12"/>
        <end position="34"/>
    </location>
</feature>
<dbReference type="AlphaFoldDB" id="A0A368YLL9"/>
<evidence type="ECO:0000256" key="2">
    <source>
        <dbReference type="ARBA" id="ARBA00022448"/>
    </source>
</evidence>
<dbReference type="InterPro" id="IPR001851">
    <property type="entry name" value="ABC_transp_permease"/>
</dbReference>
<keyword evidence="6 8" id="KW-1133">Transmembrane helix</keyword>
<evidence type="ECO:0000256" key="8">
    <source>
        <dbReference type="SAM" id="Phobius"/>
    </source>
</evidence>
<evidence type="ECO:0000256" key="6">
    <source>
        <dbReference type="ARBA" id="ARBA00022989"/>
    </source>
</evidence>
<dbReference type="RefSeq" id="WP_114350207.1">
    <property type="nucleotide sequence ID" value="NZ_QPJL01000019.1"/>
</dbReference>
<keyword evidence="3" id="KW-1003">Cell membrane</keyword>
<dbReference type="GO" id="GO:0022857">
    <property type="term" value="F:transmembrane transporter activity"/>
    <property type="evidence" value="ECO:0007669"/>
    <property type="project" value="InterPro"/>
</dbReference>
<keyword evidence="2" id="KW-0813">Transport</keyword>
<dbReference type="PANTHER" id="PTHR32196">
    <property type="entry name" value="ABC TRANSPORTER PERMEASE PROTEIN YPHD-RELATED-RELATED"/>
    <property type="match status" value="1"/>
</dbReference>
<evidence type="ECO:0000256" key="5">
    <source>
        <dbReference type="ARBA" id="ARBA00022692"/>
    </source>
</evidence>
<feature type="transmembrane region" description="Helical" evidence="8">
    <location>
        <begin position="72"/>
        <end position="91"/>
    </location>
</feature>
<comment type="caution">
    <text evidence="9">The sequence shown here is derived from an EMBL/GenBank/DDBJ whole genome shotgun (WGS) entry which is preliminary data.</text>
</comment>
<dbReference type="OrthoDB" id="192433at2"/>
<reference evidence="9 10" key="1">
    <citation type="submission" date="2018-07" db="EMBL/GenBank/DDBJ databases">
        <title>Genomic Encyclopedia of Type Strains, Phase III (KMG-III): the genomes of soil and plant-associated and newly described type strains.</title>
        <authorList>
            <person name="Whitman W."/>
        </authorList>
    </citation>
    <scope>NUCLEOTIDE SEQUENCE [LARGE SCALE GENOMIC DNA]</scope>
    <source>
        <strain evidence="9 10">CECT 8525</strain>
    </source>
</reference>
<feature type="transmembrane region" description="Helical" evidence="8">
    <location>
        <begin position="252"/>
        <end position="269"/>
    </location>
</feature>
<proteinExistence type="predicted"/>
<evidence type="ECO:0000256" key="4">
    <source>
        <dbReference type="ARBA" id="ARBA00022519"/>
    </source>
</evidence>
<dbReference type="Pfam" id="PF02653">
    <property type="entry name" value="BPD_transp_2"/>
    <property type="match status" value="1"/>
</dbReference>
<evidence type="ECO:0000313" key="9">
    <source>
        <dbReference type="EMBL" id="RCW80489.1"/>
    </source>
</evidence>
<accession>A0A368YLL9</accession>
<evidence type="ECO:0000313" key="10">
    <source>
        <dbReference type="Proteomes" id="UP000253345"/>
    </source>
</evidence>
<feature type="transmembrane region" description="Helical" evidence="8">
    <location>
        <begin position="122"/>
        <end position="141"/>
    </location>
</feature>
<evidence type="ECO:0000256" key="1">
    <source>
        <dbReference type="ARBA" id="ARBA00004651"/>
    </source>
</evidence>
<feature type="transmembrane region" description="Helical" evidence="8">
    <location>
        <begin position="276"/>
        <end position="295"/>
    </location>
</feature>
<name>A0A368YLL9_9RHOB</name>
<keyword evidence="7 8" id="KW-0472">Membrane</keyword>
<dbReference type="GO" id="GO:0005886">
    <property type="term" value="C:plasma membrane"/>
    <property type="evidence" value="ECO:0007669"/>
    <property type="project" value="UniProtKB-SubCell"/>
</dbReference>
<comment type="subcellular location">
    <subcellularLocation>
        <location evidence="1">Cell membrane</location>
        <topology evidence="1">Multi-pass membrane protein</topology>
    </subcellularLocation>
</comment>
<gene>
    <name evidence="9" type="ORF">DFP89_11948</name>
</gene>
<dbReference type="EMBL" id="QPJL01000019">
    <property type="protein sequence ID" value="RCW80489.1"/>
    <property type="molecule type" value="Genomic_DNA"/>
</dbReference>
<dbReference type="CDD" id="cd06579">
    <property type="entry name" value="TM_PBP1_transp_AraH_like"/>
    <property type="match status" value="1"/>
</dbReference>
<dbReference type="Proteomes" id="UP000253345">
    <property type="component" value="Unassembled WGS sequence"/>
</dbReference>
<keyword evidence="4" id="KW-0997">Cell inner membrane</keyword>
<sequence length="329" mass="34298">MSDVIQRARTILGRETFGLLILMAVMVLGFSLASPKFLTGPSLSSMGFQAPLLGLLTLAMLAPMISGGFNLAIVYTANISGLALAWVMLQFGGPEAGLGAIALGVVAALVVGTLAGAVMGAVIAYIGAHPILVSLAMMIFLRGLGEFLTRGGDISGFPPALAVLGHGTFLGLPVPLILFGLVALVWHVMLRRSRHGFAVYMVGSNIRATEYSGIDTKRTLVMIYALSGTLCAVAGILMAARFNSVRVGHGEALLLVTVLAIFLGGIDPFGGHGKVAPVILSVLILQVLSSGLNLIGANQHLATAVWGLFLIAVMILRSEQLAAIFRRKD</sequence>
<evidence type="ECO:0000256" key="3">
    <source>
        <dbReference type="ARBA" id="ARBA00022475"/>
    </source>
</evidence>
<protein>
    <submittedName>
        <fullName evidence="9">Monosaccharide ABC transporter membrane protein (CUT2 family)</fullName>
    </submittedName>
</protein>
<feature type="transmembrane region" description="Helical" evidence="8">
    <location>
        <begin position="161"/>
        <end position="186"/>
    </location>
</feature>
<keyword evidence="5 8" id="KW-0812">Transmembrane</keyword>
<dbReference type="PANTHER" id="PTHR32196:SF21">
    <property type="entry name" value="ABC TRANSPORTER PERMEASE PROTEIN YPHD-RELATED"/>
    <property type="match status" value="1"/>
</dbReference>
<feature type="transmembrane region" description="Helical" evidence="8">
    <location>
        <begin position="221"/>
        <end position="240"/>
    </location>
</feature>
<feature type="transmembrane region" description="Helical" evidence="8">
    <location>
        <begin position="46"/>
        <end position="65"/>
    </location>
</feature>
<feature type="transmembrane region" description="Helical" evidence="8">
    <location>
        <begin position="97"/>
        <end position="115"/>
    </location>
</feature>
<evidence type="ECO:0000256" key="7">
    <source>
        <dbReference type="ARBA" id="ARBA00023136"/>
    </source>
</evidence>
<organism evidence="9 10">
    <name type="scientific">Paracoccus lutimaris</name>
    <dbReference type="NCBI Taxonomy" id="1490030"/>
    <lineage>
        <taxon>Bacteria</taxon>
        <taxon>Pseudomonadati</taxon>
        <taxon>Pseudomonadota</taxon>
        <taxon>Alphaproteobacteria</taxon>
        <taxon>Rhodobacterales</taxon>
        <taxon>Paracoccaceae</taxon>
        <taxon>Paracoccus</taxon>
    </lineage>
</organism>
<keyword evidence="10" id="KW-1185">Reference proteome</keyword>
<feature type="transmembrane region" description="Helical" evidence="8">
    <location>
        <begin position="301"/>
        <end position="318"/>
    </location>
</feature>